<organism evidence="1 2">
    <name type="scientific">Apiospora phragmitis</name>
    <dbReference type="NCBI Taxonomy" id="2905665"/>
    <lineage>
        <taxon>Eukaryota</taxon>
        <taxon>Fungi</taxon>
        <taxon>Dikarya</taxon>
        <taxon>Ascomycota</taxon>
        <taxon>Pezizomycotina</taxon>
        <taxon>Sordariomycetes</taxon>
        <taxon>Xylariomycetidae</taxon>
        <taxon>Amphisphaeriales</taxon>
        <taxon>Apiosporaceae</taxon>
        <taxon>Apiospora</taxon>
    </lineage>
</organism>
<evidence type="ECO:0000313" key="1">
    <source>
        <dbReference type="EMBL" id="KAK8068761.1"/>
    </source>
</evidence>
<dbReference type="Proteomes" id="UP001480595">
    <property type="component" value="Unassembled WGS sequence"/>
</dbReference>
<comment type="caution">
    <text evidence="1">The sequence shown here is derived from an EMBL/GenBank/DDBJ whole genome shotgun (WGS) entry which is preliminary data.</text>
</comment>
<dbReference type="InterPro" id="IPR021838">
    <property type="entry name" value="DUF3431"/>
</dbReference>
<dbReference type="EMBL" id="JAQQWL010000006">
    <property type="protein sequence ID" value="KAK8068761.1"/>
    <property type="molecule type" value="Genomic_DNA"/>
</dbReference>
<sequence length="232" mass="26581">MVSALPAWSDEWTPYIYTVADPPEPGYKLIPPIRRGREAIVYLDFIVRYYDSLPGIVAFVHPTQEQWHNEVEDLGPLTGRILRYLRIDSVERLGYVNLRCKHDPGCPVSVSPLEPTETDIQNKDIRMYFADVYAYLFSEQENVPAHIGGICCAQFAVSRQRIRQRPRASYQRMLQWCATQNVTDSFGGRMGVREGLAYHLRHGATVLPLGAAVPTGFIRLVWRPSRARNQYK</sequence>
<dbReference type="RefSeq" id="XP_066716055.1">
    <property type="nucleotide sequence ID" value="XM_066856786.1"/>
</dbReference>
<dbReference type="PANTHER" id="PTHR37490">
    <property type="entry name" value="EXPRESSED PROTEIN"/>
    <property type="match status" value="1"/>
</dbReference>
<dbReference type="Pfam" id="PF11913">
    <property type="entry name" value="DUF3431"/>
    <property type="match status" value="1"/>
</dbReference>
<dbReference type="PANTHER" id="PTHR37490:SF2">
    <property type="match status" value="1"/>
</dbReference>
<evidence type="ECO:0000313" key="2">
    <source>
        <dbReference type="Proteomes" id="UP001480595"/>
    </source>
</evidence>
<dbReference type="GeneID" id="92089849"/>
<accession>A0ABR1VC26</accession>
<protein>
    <submittedName>
        <fullName evidence="1">Uncharacterized protein</fullName>
    </submittedName>
</protein>
<keyword evidence="2" id="KW-1185">Reference proteome</keyword>
<gene>
    <name evidence="1" type="ORF">PG994_005377</name>
</gene>
<name>A0ABR1VC26_9PEZI</name>
<proteinExistence type="predicted"/>
<reference evidence="1 2" key="1">
    <citation type="submission" date="2023-01" db="EMBL/GenBank/DDBJ databases">
        <title>Analysis of 21 Apiospora genomes using comparative genomics revels a genus with tremendous synthesis potential of carbohydrate active enzymes and secondary metabolites.</title>
        <authorList>
            <person name="Sorensen T."/>
        </authorList>
    </citation>
    <scope>NUCLEOTIDE SEQUENCE [LARGE SCALE GENOMIC DNA]</scope>
    <source>
        <strain evidence="1 2">CBS 135458</strain>
    </source>
</reference>